<organism evidence="3 4">
    <name type="scientific">Callosobruchus maculatus</name>
    <name type="common">Southern cowpea weevil</name>
    <name type="synonym">Pulse bruchid</name>
    <dbReference type="NCBI Taxonomy" id="64391"/>
    <lineage>
        <taxon>Eukaryota</taxon>
        <taxon>Metazoa</taxon>
        <taxon>Ecdysozoa</taxon>
        <taxon>Arthropoda</taxon>
        <taxon>Hexapoda</taxon>
        <taxon>Insecta</taxon>
        <taxon>Pterygota</taxon>
        <taxon>Neoptera</taxon>
        <taxon>Endopterygota</taxon>
        <taxon>Coleoptera</taxon>
        <taxon>Polyphaga</taxon>
        <taxon>Cucujiformia</taxon>
        <taxon>Chrysomeloidea</taxon>
        <taxon>Chrysomelidae</taxon>
        <taxon>Bruchinae</taxon>
        <taxon>Bruchini</taxon>
        <taxon>Callosobruchus</taxon>
    </lineage>
</organism>
<feature type="compositionally biased region" description="Low complexity" evidence="1">
    <location>
        <begin position="193"/>
        <end position="208"/>
    </location>
</feature>
<dbReference type="GO" id="GO:0000786">
    <property type="term" value="C:nucleosome"/>
    <property type="evidence" value="ECO:0007669"/>
    <property type="project" value="InterPro"/>
</dbReference>
<dbReference type="EMBL" id="CAACVG010011223">
    <property type="protein sequence ID" value="VEN57606.1"/>
    <property type="molecule type" value="Genomic_DNA"/>
</dbReference>
<name>A0A653DCP4_CALMS</name>
<dbReference type="InterPro" id="IPR036388">
    <property type="entry name" value="WH-like_DNA-bd_sf"/>
</dbReference>
<dbReference type="GO" id="GO:0006334">
    <property type="term" value="P:nucleosome assembly"/>
    <property type="evidence" value="ECO:0007669"/>
    <property type="project" value="InterPro"/>
</dbReference>
<proteinExistence type="predicted"/>
<feature type="compositionally biased region" description="Polar residues" evidence="1">
    <location>
        <begin position="178"/>
        <end position="192"/>
    </location>
</feature>
<evidence type="ECO:0000256" key="1">
    <source>
        <dbReference type="SAM" id="MobiDB-lite"/>
    </source>
</evidence>
<protein>
    <recommendedName>
        <fullName evidence="2">H15 domain-containing protein</fullName>
    </recommendedName>
</protein>
<sequence length="255" mass="29316">MEPDGTMAARHHPRYLNEIMEVIVNMKEVKGSTSRRILDRVHNLLVLKRKKGKVDPLQIKKALAKGVEYGVLRKKDGKYRLGLDAKDYIIYRNWTEKHDRQTRRVYGAKRHRSGRRMRSRSLSSGRQRERRSSSSYEADDYSAYTDDKRDRKNKRTVQKKDSPKKGRNISKSTKDSRTQASVAHKSATSIKGNNNSRSKSRSASKLNNQCSNEVIGDRSKGQPMKDEKAPDNKQAPYCGNPECLCNLCMKQNETK</sequence>
<dbReference type="OrthoDB" id="6754815at2759"/>
<evidence type="ECO:0000259" key="2">
    <source>
        <dbReference type="PROSITE" id="PS51504"/>
    </source>
</evidence>
<feature type="domain" description="H15" evidence="2">
    <location>
        <begin position="11"/>
        <end position="83"/>
    </location>
</feature>
<dbReference type="GO" id="GO:0003677">
    <property type="term" value="F:DNA binding"/>
    <property type="evidence" value="ECO:0007669"/>
    <property type="project" value="InterPro"/>
</dbReference>
<dbReference type="InterPro" id="IPR005818">
    <property type="entry name" value="Histone_H1/H5_H15"/>
</dbReference>
<dbReference type="AlphaFoldDB" id="A0A653DCP4"/>
<evidence type="ECO:0000313" key="4">
    <source>
        <dbReference type="Proteomes" id="UP000410492"/>
    </source>
</evidence>
<dbReference type="SUPFAM" id="SSF46785">
    <property type="entry name" value="Winged helix' DNA-binding domain"/>
    <property type="match status" value="1"/>
</dbReference>
<feature type="compositionally biased region" description="Basic and acidic residues" evidence="1">
    <location>
        <begin position="215"/>
        <end position="231"/>
    </location>
</feature>
<keyword evidence="4" id="KW-1185">Reference proteome</keyword>
<evidence type="ECO:0000313" key="3">
    <source>
        <dbReference type="EMBL" id="VEN57606.1"/>
    </source>
</evidence>
<gene>
    <name evidence="3" type="ORF">CALMAC_LOCUS16200</name>
</gene>
<dbReference type="Gene3D" id="1.10.10.10">
    <property type="entry name" value="Winged helix-like DNA-binding domain superfamily/Winged helix DNA-binding domain"/>
    <property type="match status" value="1"/>
</dbReference>
<dbReference type="Pfam" id="PF00538">
    <property type="entry name" value="Linker_histone"/>
    <property type="match status" value="1"/>
</dbReference>
<accession>A0A653DCP4</accession>
<reference evidence="3 4" key="1">
    <citation type="submission" date="2019-01" db="EMBL/GenBank/DDBJ databases">
        <authorList>
            <person name="Sayadi A."/>
        </authorList>
    </citation>
    <scope>NUCLEOTIDE SEQUENCE [LARGE SCALE GENOMIC DNA]</scope>
</reference>
<feature type="compositionally biased region" description="Basic residues" evidence="1">
    <location>
        <begin position="100"/>
        <end position="119"/>
    </location>
</feature>
<dbReference type="InterPro" id="IPR036390">
    <property type="entry name" value="WH_DNA-bd_sf"/>
</dbReference>
<feature type="region of interest" description="Disordered" evidence="1">
    <location>
        <begin position="100"/>
        <end position="242"/>
    </location>
</feature>
<dbReference type="PROSITE" id="PS51504">
    <property type="entry name" value="H15"/>
    <property type="match status" value="1"/>
</dbReference>
<dbReference type="Proteomes" id="UP000410492">
    <property type="component" value="Unassembled WGS sequence"/>
</dbReference>